<proteinExistence type="predicted"/>
<feature type="domain" description="DUF6868" evidence="2">
    <location>
        <begin position="1"/>
        <end position="79"/>
    </location>
</feature>
<reference evidence="3 4" key="1">
    <citation type="submission" date="2018-05" db="EMBL/GenBank/DDBJ databases">
        <authorList>
            <person name="Zhang Y.-J."/>
        </authorList>
    </citation>
    <scope>NUCLEOTIDE SEQUENCE [LARGE SCALE GENOMIC DNA]</scope>
    <source>
        <strain evidence="3 4">CY04</strain>
    </source>
</reference>
<gene>
    <name evidence="3" type="ORF">DL239_08315</name>
</gene>
<evidence type="ECO:0000313" key="4">
    <source>
        <dbReference type="Proteomes" id="UP001429564"/>
    </source>
</evidence>
<evidence type="ECO:0000313" key="3">
    <source>
        <dbReference type="EMBL" id="NIZ60977.1"/>
    </source>
</evidence>
<evidence type="ECO:0000256" key="1">
    <source>
        <dbReference type="SAM" id="Phobius"/>
    </source>
</evidence>
<protein>
    <recommendedName>
        <fullName evidence="2">DUF6868 domain-containing protein</fullName>
    </recommendedName>
</protein>
<dbReference type="EMBL" id="QHLQ01000006">
    <property type="protein sequence ID" value="NIZ60977.1"/>
    <property type="molecule type" value="Genomic_DNA"/>
</dbReference>
<keyword evidence="4" id="KW-1185">Reference proteome</keyword>
<organism evidence="3 4">
    <name type="scientific">Parasedimentitalea denitrificans</name>
    <dbReference type="NCBI Taxonomy" id="2211118"/>
    <lineage>
        <taxon>Bacteria</taxon>
        <taxon>Pseudomonadati</taxon>
        <taxon>Pseudomonadota</taxon>
        <taxon>Alphaproteobacteria</taxon>
        <taxon>Rhodobacterales</taxon>
        <taxon>Paracoccaceae</taxon>
        <taxon>Parasedimentitalea</taxon>
    </lineage>
</organism>
<feature type="transmembrane region" description="Helical" evidence="1">
    <location>
        <begin position="12"/>
        <end position="32"/>
    </location>
</feature>
<keyword evidence="1" id="KW-0472">Membrane</keyword>
<dbReference type="InterPro" id="IPR049220">
    <property type="entry name" value="DUF6868"/>
</dbReference>
<evidence type="ECO:0000259" key="2">
    <source>
        <dbReference type="Pfam" id="PF21742"/>
    </source>
</evidence>
<name>A0ABX0W5Y0_9RHOB</name>
<dbReference type="RefSeq" id="WP_167683557.1">
    <property type="nucleotide sequence ID" value="NZ_QHLQ01000006.1"/>
</dbReference>
<keyword evidence="1" id="KW-1133">Transmembrane helix</keyword>
<accession>A0ABX0W5Y0</accession>
<dbReference type="Pfam" id="PF21742">
    <property type="entry name" value="DUF6868"/>
    <property type="match status" value="1"/>
</dbReference>
<dbReference type="Proteomes" id="UP001429564">
    <property type="component" value="Unassembled WGS sequence"/>
</dbReference>
<keyword evidence="1" id="KW-0812">Transmembrane</keyword>
<comment type="caution">
    <text evidence="3">The sequence shown here is derived from an EMBL/GenBank/DDBJ whole genome shotgun (WGS) entry which is preliminary data.</text>
</comment>
<feature type="transmembrane region" description="Helical" evidence="1">
    <location>
        <begin position="53"/>
        <end position="76"/>
    </location>
</feature>
<sequence>MTLATMTTFFGWMTVLNIGLLAITAIMLLVGREKLSALHAGMFNMEASDVKKVYFKYIANYKILTLVFCLVPYIALKLM</sequence>